<keyword evidence="2" id="KW-0489">Methyltransferase</keyword>
<dbReference type="InterPro" id="IPR001091">
    <property type="entry name" value="RM_Methyltransferase"/>
</dbReference>
<dbReference type="EMBL" id="ADVL01000035">
    <property type="protein sequence ID" value="EFH13597.1"/>
    <property type="molecule type" value="Genomic_DNA"/>
</dbReference>
<dbReference type="GO" id="GO:0005737">
    <property type="term" value="C:cytoplasm"/>
    <property type="evidence" value="ECO:0007669"/>
    <property type="project" value="TreeGrafter"/>
</dbReference>
<comment type="catalytic activity">
    <reaction evidence="4">
        <text>a 2'-deoxyadenosine in DNA + S-adenosyl-L-methionine = an N(6)-methyl-2'-deoxyadenosine in DNA + S-adenosyl-L-homocysteine + H(+)</text>
        <dbReference type="Rhea" id="RHEA:15197"/>
        <dbReference type="Rhea" id="RHEA-COMP:12418"/>
        <dbReference type="Rhea" id="RHEA-COMP:12419"/>
        <dbReference type="ChEBI" id="CHEBI:15378"/>
        <dbReference type="ChEBI" id="CHEBI:57856"/>
        <dbReference type="ChEBI" id="CHEBI:59789"/>
        <dbReference type="ChEBI" id="CHEBI:90615"/>
        <dbReference type="ChEBI" id="CHEBI:90616"/>
        <dbReference type="EC" id="2.1.1.72"/>
    </reaction>
</comment>
<evidence type="ECO:0000256" key="1">
    <source>
        <dbReference type="ARBA" id="ARBA00011900"/>
    </source>
</evidence>
<gene>
    <name evidence="6" type="ORF">HMPREF0731_0192</name>
</gene>
<dbReference type="GO" id="GO:0003677">
    <property type="term" value="F:DNA binding"/>
    <property type="evidence" value="ECO:0007669"/>
    <property type="project" value="InterPro"/>
</dbReference>
<dbReference type="GO" id="GO:0008170">
    <property type="term" value="F:N-methyltransferase activity"/>
    <property type="evidence" value="ECO:0007669"/>
    <property type="project" value="InterPro"/>
</dbReference>
<dbReference type="PANTHER" id="PTHR13370:SF16">
    <property type="entry name" value="SITE-SPECIFIC DNA-METHYLTRANSFERASE (ADENINE-SPECIFIC)"/>
    <property type="match status" value="1"/>
</dbReference>
<dbReference type="PANTHER" id="PTHR13370">
    <property type="entry name" value="RNA METHYLASE-RELATED"/>
    <property type="match status" value="1"/>
</dbReference>
<evidence type="ECO:0000313" key="6">
    <source>
        <dbReference type="EMBL" id="EFH13597.1"/>
    </source>
</evidence>
<sequence length="599" mass="66060">MQSASVGREKGEGAASWFPVEVEGTTYLPTDRSRWKTNEAGMERLKLSRRLIPQDTTIRFMRFPEDFPASPITNVWDDTAGATDKVYVVQTATKIIQRCMLMTTDPGDLVLDPTCGSGTTAFVAEQWGRRWITTDTSRVALALARTRLMAGRFPAYLLRDSREGAAKEGEITGRPPEEGPFRHDIRQGLVLERVPHVTLKSIANNAEIDVIHANWAPKIEAALAALNTALGTQHAEWQVPRSLPEDAKPAAQEAHAAFWAARRARQAEMDASIARNAETEFLHDRPYAKKNAVRVTGPFTVESLSPHRVLPADEEDQAVMEALAQEAGEPVPERRPLRTRPDAGDDFVTAVLDNLQKAGVQNTKKGERLTFATLRPWPGGSRVSAEGEYEEAGVKKRAAIVIGPEYGTVGPDLVREAARECRDWADAMVVCGFAFDPQVGDSTMNLGRLVVLKARMSQELRAAEAYKAGGGNLFVVFGEPDIALDQADGACVVRLKGVDIFDPTTGEVRSSGRVEDDVACWFVDTDYDGDSFFVRHAYFLGGKDPFEKLKTALKAEIDEDAWASLYRTESRPFVKPKSGRIAVKVINHYGDEAMRVFKI</sequence>
<name>D5RGI3_9PROT</name>
<keyword evidence="7" id="KW-1185">Reference proteome</keyword>
<keyword evidence="3" id="KW-0808">Transferase</keyword>
<dbReference type="GO" id="GO:0009007">
    <property type="term" value="F:site-specific DNA-methyltransferase (adenine-specific) activity"/>
    <property type="evidence" value="ECO:0007669"/>
    <property type="project" value="UniProtKB-EC"/>
</dbReference>
<dbReference type="PRINTS" id="PR00508">
    <property type="entry name" value="S21N4MTFRASE"/>
</dbReference>
<dbReference type="SUPFAM" id="SSF53335">
    <property type="entry name" value="S-adenosyl-L-methionine-dependent methyltransferases"/>
    <property type="match status" value="1"/>
</dbReference>
<dbReference type="AlphaFoldDB" id="D5RGI3"/>
<evidence type="ECO:0000259" key="5">
    <source>
        <dbReference type="Pfam" id="PF01555"/>
    </source>
</evidence>
<evidence type="ECO:0000256" key="3">
    <source>
        <dbReference type="ARBA" id="ARBA00022679"/>
    </source>
</evidence>
<dbReference type="Pfam" id="PF01555">
    <property type="entry name" value="N6_N4_Mtase"/>
    <property type="match status" value="1"/>
</dbReference>
<reference evidence="6 7" key="1">
    <citation type="submission" date="2010-04" db="EMBL/GenBank/DDBJ databases">
        <authorList>
            <person name="Qin X."/>
            <person name="Bachman B."/>
            <person name="Battles P."/>
            <person name="Bell A."/>
            <person name="Bess C."/>
            <person name="Bickham C."/>
            <person name="Chaboub L."/>
            <person name="Chen D."/>
            <person name="Coyle M."/>
            <person name="Deiros D.R."/>
            <person name="Dinh H."/>
            <person name="Forbes L."/>
            <person name="Fowler G."/>
            <person name="Francisco L."/>
            <person name="Fu Q."/>
            <person name="Gubbala S."/>
            <person name="Hale W."/>
            <person name="Han Y."/>
            <person name="Hemphill L."/>
            <person name="Highlander S.K."/>
            <person name="Hirani K."/>
            <person name="Hogues M."/>
            <person name="Jackson L."/>
            <person name="Jakkamsetti A."/>
            <person name="Javaid M."/>
            <person name="Jiang H."/>
            <person name="Korchina V."/>
            <person name="Kovar C."/>
            <person name="Lara F."/>
            <person name="Lee S."/>
            <person name="Mata R."/>
            <person name="Mathew T."/>
            <person name="Moen C."/>
            <person name="Morales K."/>
            <person name="Munidasa M."/>
            <person name="Nazareth L."/>
            <person name="Ngo R."/>
            <person name="Nguyen L."/>
            <person name="Okwuonu G."/>
            <person name="Ongeri F."/>
            <person name="Patil S."/>
            <person name="Petrosino J."/>
            <person name="Pham C."/>
            <person name="Pham P."/>
            <person name="Pu L.-L."/>
            <person name="Puazo M."/>
            <person name="Raj R."/>
            <person name="Reid J."/>
            <person name="Rouhana J."/>
            <person name="Saada N."/>
            <person name="Shang Y."/>
            <person name="Simmons D."/>
            <person name="Thornton R."/>
            <person name="Warren J."/>
            <person name="Weissenberger G."/>
            <person name="Zhang J."/>
            <person name="Zhang L."/>
            <person name="Zhou C."/>
            <person name="Zhu D."/>
            <person name="Muzny D."/>
            <person name="Worley K."/>
            <person name="Gibbs R."/>
        </authorList>
    </citation>
    <scope>NUCLEOTIDE SEQUENCE [LARGE SCALE GENOMIC DNA]</scope>
    <source>
        <strain evidence="6 7">ATCC 49957</strain>
    </source>
</reference>
<dbReference type="HOGENOM" id="CLU_557450_0_0_5"/>
<proteinExistence type="predicted"/>
<protein>
    <recommendedName>
        <fullName evidence="1">site-specific DNA-methyltransferase (adenine-specific)</fullName>
        <ecNumber evidence="1">2.1.1.72</ecNumber>
    </recommendedName>
</protein>
<evidence type="ECO:0000256" key="2">
    <source>
        <dbReference type="ARBA" id="ARBA00022603"/>
    </source>
</evidence>
<comment type="caution">
    <text evidence="6">The sequence shown here is derived from an EMBL/GenBank/DDBJ whole genome shotgun (WGS) entry which is preliminary data.</text>
</comment>
<dbReference type="GO" id="GO:0032259">
    <property type="term" value="P:methylation"/>
    <property type="evidence" value="ECO:0007669"/>
    <property type="project" value="UniProtKB-KW"/>
</dbReference>
<dbReference type="Proteomes" id="UP000005324">
    <property type="component" value="Unassembled WGS sequence"/>
</dbReference>
<evidence type="ECO:0000256" key="4">
    <source>
        <dbReference type="ARBA" id="ARBA00047942"/>
    </source>
</evidence>
<feature type="domain" description="DNA methylase N-4/N-6" evidence="5">
    <location>
        <begin position="71"/>
        <end position="142"/>
    </location>
</feature>
<dbReference type="EC" id="2.1.1.72" evidence="1"/>
<dbReference type="Gene3D" id="3.40.50.150">
    <property type="entry name" value="Vaccinia Virus protein VP39"/>
    <property type="match status" value="1"/>
</dbReference>
<dbReference type="InterPro" id="IPR002941">
    <property type="entry name" value="DNA_methylase_N4/N6"/>
</dbReference>
<evidence type="ECO:0000313" key="7">
    <source>
        <dbReference type="Proteomes" id="UP000005324"/>
    </source>
</evidence>
<organism evidence="6 7">
    <name type="scientific">Pseudoroseomonas cervicalis ATCC 49957</name>
    <dbReference type="NCBI Taxonomy" id="525371"/>
    <lineage>
        <taxon>Bacteria</taxon>
        <taxon>Pseudomonadati</taxon>
        <taxon>Pseudomonadota</taxon>
        <taxon>Alphaproteobacteria</taxon>
        <taxon>Acetobacterales</taxon>
        <taxon>Roseomonadaceae</taxon>
        <taxon>Roseomonas</taxon>
    </lineage>
</organism>
<accession>D5RGI3</accession>
<dbReference type="InterPro" id="IPR029063">
    <property type="entry name" value="SAM-dependent_MTases_sf"/>
</dbReference>